<name>A0AAU7PU00_9FIRM</name>
<gene>
    <name evidence="2" type="ORF">ABFV83_08210</name>
</gene>
<dbReference type="Pfam" id="PF20720">
    <property type="entry name" value="nSTAND3"/>
    <property type="match status" value="1"/>
</dbReference>
<dbReference type="EMBL" id="CP157940">
    <property type="protein sequence ID" value="XBS55755.1"/>
    <property type="molecule type" value="Genomic_DNA"/>
</dbReference>
<dbReference type="AlphaFoldDB" id="A0AAU7PU00"/>
<dbReference type="GO" id="GO:0005524">
    <property type="term" value="F:ATP binding"/>
    <property type="evidence" value="ECO:0007669"/>
    <property type="project" value="UniProtKB-KW"/>
</dbReference>
<feature type="domain" description="Novel STAND NTPase 3" evidence="1">
    <location>
        <begin position="191"/>
        <end position="304"/>
    </location>
</feature>
<proteinExistence type="predicted"/>
<evidence type="ECO:0000313" key="2">
    <source>
        <dbReference type="EMBL" id="XBS55755.1"/>
    </source>
</evidence>
<keyword evidence="2" id="KW-0067">ATP-binding</keyword>
<dbReference type="SUPFAM" id="SSF52540">
    <property type="entry name" value="P-loop containing nucleoside triphosphate hydrolases"/>
    <property type="match status" value="1"/>
</dbReference>
<accession>A0AAU7PU00</accession>
<evidence type="ECO:0000259" key="1">
    <source>
        <dbReference type="Pfam" id="PF20720"/>
    </source>
</evidence>
<keyword evidence="2" id="KW-0547">Nucleotide-binding</keyword>
<organism evidence="2">
    <name type="scientific">Lacrimispora sp. BS-2</name>
    <dbReference type="NCBI Taxonomy" id="3151850"/>
    <lineage>
        <taxon>Bacteria</taxon>
        <taxon>Bacillati</taxon>
        <taxon>Bacillota</taxon>
        <taxon>Clostridia</taxon>
        <taxon>Lachnospirales</taxon>
        <taxon>Lachnospiraceae</taxon>
        <taxon>Lacrimispora</taxon>
    </lineage>
</organism>
<dbReference type="Gene3D" id="3.40.50.300">
    <property type="entry name" value="P-loop containing nucleotide triphosphate hydrolases"/>
    <property type="match status" value="1"/>
</dbReference>
<sequence length="749" mass="86911">MSKINDIQNGILQMEGGCYQKLLDCYLHRKYGVDNWSPLGAQLGTDKTTKGTPDAYARTEDGKYVLLMYGTVKSSPFVKIKADIESCLDKRKTGIDISNIEQIICCHTSTRLTAGENKVLHELFSNVKLVGIGELSQDLYYKYQALAKEYLNVSIDTNQILEDVEFIKKSESSAFTTPLSNQLLCREEEKNEVLDFLNSSDVVVISGKSGAGKTRLALEVGREFSKKNNYVFRCVKQNGEPIYEDLKAHFVDEVDYCVFVDDANMLAHLSHLLDICINKSRKYRTKLIITVRDYAYNDILIRIKKQVLPQTYELKPLSDNNIKEILKQEFGVLNSDCIERIVKVSGGNMRLAIMAATSLMEKKVGNLNNIIDIYDFYYQDIVDKMGRALVITGALLALFDSIRLDDSEHIIYKLAATNNISENEIKDAYFELHKLEIVDIYKDLAVKSSEQALSNYLLFLVFYKSKYIRISDAMNICFPKYRGRIVYAFNTLMNLFYSNELQQYDFSEMKKSWGYFSTKNKKVQMEFLSAFYVAVKTETLHFIKQQIEQLPEIHEDFLMYDFESKSNNENIKSEFLRMIAGFKRADEFDDAIQLLLFHLKRNTEQPMDFYFLLKSQLSIDKKSHYYNYKSEFNLLKQFIDYYHQTNSSNVAVLIIYYCKWILQFEFQSIEATSNGGISHTRFGLLDCDGIREIRDLAIEILFQLYNEESGKYRIAVLNVLKSYKYITNYVILHTIIVKVREEFFCKYGF</sequence>
<reference evidence="2" key="1">
    <citation type="submission" date="2024-06" db="EMBL/GenBank/DDBJ databases">
        <title>Lacrimispora cavernae sp. nov., a novel anaerobe isolated from bat guano pile inside a cave.</title>
        <authorList>
            <person name="Miller S.L."/>
            <person name="Lu N."/>
            <person name="King J."/>
            <person name="Sankaranarayanan K."/>
            <person name="Lawson P.A."/>
        </authorList>
    </citation>
    <scope>NUCLEOTIDE SEQUENCE</scope>
    <source>
        <strain evidence="2">BS-2</strain>
    </source>
</reference>
<protein>
    <submittedName>
        <fullName evidence="2">ATP-binding protein</fullName>
    </submittedName>
</protein>
<dbReference type="InterPro" id="IPR027417">
    <property type="entry name" value="P-loop_NTPase"/>
</dbReference>
<dbReference type="InterPro" id="IPR049050">
    <property type="entry name" value="nSTAND3"/>
</dbReference>
<dbReference type="RefSeq" id="WP_349948405.1">
    <property type="nucleotide sequence ID" value="NZ_CP157940.1"/>
</dbReference>